<dbReference type="Proteomes" id="UP000464657">
    <property type="component" value="Chromosome"/>
</dbReference>
<organism evidence="2 3">
    <name type="scientific">Kordia antarctica</name>
    <dbReference type="NCBI Taxonomy" id="1218801"/>
    <lineage>
        <taxon>Bacteria</taxon>
        <taxon>Pseudomonadati</taxon>
        <taxon>Bacteroidota</taxon>
        <taxon>Flavobacteriia</taxon>
        <taxon>Flavobacteriales</taxon>
        <taxon>Flavobacteriaceae</taxon>
        <taxon>Kordia</taxon>
    </lineage>
</organism>
<proteinExistence type="predicted"/>
<dbReference type="AlphaFoldDB" id="A0A7L4ZN08"/>
<dbReference type="PROSITE" id="PS51257">
    <property type="entry name" value="PROKAR_LIPOPROTEIN"/>
    <property type="match status" value="1"/>
</dbReference>
<dbReference type="InterPro" id="IPR037401">
    <property type="entry name" value="SnoaL-like"/>
</dbReference>
<dbReference type="EMBL" id="CP019288">
    <property type="protein sequence ID" value="QHI37819.1"/>
    <property type="molecule type" value="Genomic_DNA"/>
</dbReference>
<evidence type="ECO:0000313" key="2">
    <source>
        <dbReference type="EMBL" id="QHI37819.1"/>
    </source>
</evidence>
<dbReference type="InterPro" id="IPR032710">
    <property type="entry name" value="NTF2-like_dom_sf"/>
</dbReference>
<gene>
    <name evidence="2" type="ORF">IMCC3317_32020</name>
</gene>
<feature type="domain" description="SnoaL-like" evidence="1">
    <location>
        <begin position="37"/>
        <end position="150"/>
    </location>
</feature>
<dbReference type="Pfam" id="PF13474">
    <property type="entry name" value="SnoaL_3"/>
    <property type="match status" value="1"/>
</dbReference>
<reference evidence="2 3" key="1">
    <citation type="journal article" date="2013" name="Int. J. Syst. Evol. Microbiol.">
        <title>Kordia antarctica sp. nov., isolated from Antarctic seawater.</title>
        <authorList>
            <person name="Baek K."/>
            <person name="Choi A."/>
            <person name="Kang I."/>
            <person name="Lee K."/>
            <person name="Cho J.C."/>
        </authorList>
    </citation>
    <scope>NUCLEOTIDE SEQUENCE [LARGE SCALE GENOMIC DNA]</scope>
    <source>
        <strain evidence="2 3">IMCC3317</strain>
    </source>
</reference>
<accession>A0A7L4ZN08</accession>
<dbReference type="KEGG" id="kan:IMCC3317_32020"/>
<name>A0A7L4ZN08_9FLAO</name>
<evidence type="ECO:0000259" key="1">
    <source>
        <dbReference type="Pfam" id="PF13474"/>
    </source>
</evidence>
<dbReference type="SUPFAM" id="SSF54427">
    <property type="entry name" value="NTF2-like"/>
    <property type="match status" value="1"/>
</dbReference>
<keyword evidence="3" id="KW-1185">Reference proteome</keyword>
<protein>
    <recommendedName>
        <fullName evidence="1">SnoaL-like domain-containing protein</fullName>
    </recommendedName>
</protein>
<sequence length="172" mass="19659">MKKLIVLSIITAFISCNTEKSRQKVEDFRLEKSKTEINIVLDAWHKAAADADFDAYFSKMTADAIFIGTDATENWENAAFKEFSKPYFDKGKAWSFTALERNVFISEYGDIAWFDELLDTQMELCRGSGVLKKVDDTWKISHYVLSIAIPNDNVPEVIKLKKENDSIVKSQL</sequence>
<dbReference type="Gene3D" id="3.10.450.50">
    <property type="match status" value="1"/>
</dbReference>
<dbReference type="RefSeq" id="WP_160130409.1">
    <property type="nucleotide sequence ID" value="NZ_CP019288.1"/>
</dbReference>
<evidence type="ECO:0000313" key="3">
    <source>
        <dbReference type="Proteomes" id="UP000464657"/>
    </source>
</evidence>
<dbReference type="OrthoDB" id="271716at2"/>